<reference evidence="5" key="2">
    <citation type="submission" date="2015-01" db="EMBL/GenBank/DDBJ databases">
        <title>Evolutionary Origins and Diversification of the Mycorrhizal Mutualists.</title>
        <authorList>
            <consortium name="DOE Joint Genome Institute"/>
            <consortium name="Mycorrhizal Genomics Consortium"/>
            <person name="Kohler A."/>
            <person name="Kuo A."/>
            <person name="Nagy L.G."/>
            <person name="Floudas D."/>
            <person name="Copeland A."/>
            <person name="Barry K.W."/>
            <person name="Cichocki N."/>
            <person name="Veneault-Fourrey C."/>
            <person name="LaButti K."/>
            <person name="Lindquist E.A."/>
            <person name="Lipzen A."/>
            <person name="Lundell T."/>
            <person name="Morin E."/>
            <person name="Murat C."/>
            <person name="Riley R."/>
            <person name="Ohm R."/>
            <person name="Sun H."/>
            <person name="Tunlid A."/>
            <person name="Henrissat B."/>
            <person name="Grigoriev I.V."/>
            <person name="Hibbett D.S."/>
            <person name="Martin F."/>
        </authorList>
    </citation>
    <scope>NUCLEOTIDE SEQUENCE [LARGE SCALE GENOMIC DNA]</scope>
    <source>
        <strain evidence="5">F 1598</strain>
    </source>
</reference>
<dbReference type="InParanoid" id="A0A0C3FJH8"/>
<feature type="domain" description="GST C-terminal" evidence="3">
    <location>
        <begin position="137"/>
        <end position="285"/>
    </location>
</feature>
<evidence type="ECO:0008006" key="6">
    <source>
        <dbReference type="Google" id="ProtNLM"/>
    </source>
</evidence>
<dbReference type="HOGENOM" id="CLU_960141_0_0_1"/>
<dbReference type="Proteomes" id="UP000054166">
    <property type="component" value="Unassembled WGS sequence"/>
</dbReference>
<evidence type="ECO:0000259" key="2">
    <source>
        <dbReference type="PROSITE" id="PS50404"/>
    </source>
</evidence>
<dbReference type="SUPFAM" id="SSF47616">
    <property type="entry name" value="GST C-terminal domain-like"/>
    <property type="match status" value="1"/>
</dbReference>
<gene>
    <name evidence="4" type="ORF">PILCRDRAFT_9844</name>
</gene>
<dbReference type="Gene3D" id="1.20.1050.10">
    <property type="match status" value="1"/>
</dbReference>
<dbReference type="InterPro" id="IPR004045">
    <property type="entry name" value="Glutathione_S-Trfase_N"/>
</dbReference>
<dbReference type="PANTHER" id="PTHR44051">
    <property type="entry name" value="GLUTATHIONE S-TRANSFERASE-RELATED"/>
    <property type="match status" value="1"/>
</dbReference>
<name>A0A0C3FJH8_PILCF</name>
<accession>A0A0C3FJH8</accession>
<dbReference type="AlphaFoldDB" id="A0A0C3FJH8"/>
<comment type="similarity">
    <text evidence="1">Belongs to the GST superfamily.</text>
</comment>
<dbReference type="SUPFAM" id="SSF52833">
    <property type="entry name" value="Thioredoxin-like"/>
    <property type="match status" value="1"/>
</dbReference>
<sequence>MSSTSPSTSPKYTLYHASSMSSTYIIALLELFSVPYTLKTIEFACDFDPESGSSAANSRSDSGGAGKIVFKTQNAEELYAELKGVNPLAQFPTLVVELEDEREGGKRFVLSEMAAIAFYLHDTHAAQTPQWSTISLTPAQLGLYYRIMVFIPANIYPCITLGDFPERFVKVPPSHSQAQGQVPAEIVYGWAREQGRENMTRMFGLLEGFMFRSDSDAGVETPYAVGSDSPTLADVYIAMVAHYAPRPRPTWLREHCPRVYACARETLKHPILRKVFLEQEFECHLAVVAG</sequence>
<dbReference type="PANTHER" id="PTHR44051:SF8">
    <property type="entry name" value="GLUTATHIONE S-TRANSFERASE GSTA"/>
    <property type="match status" value="1"/>
</dbReference>
<evidence type="ECO:0000313" key="4">
    <source>
        <dbReference type="EMBL" id="KIM79954.1"/>
    </source>
</evidence>
<evidence type="ECO:0000313" key="5">
    <source>
        <dbReference type="Proteomes" id="UP000054166"/>
    </source>
</evidence>
<dbReference type="OrthoDB" id="202840at2759"/>
<evidence type="ECO:0000259" key="3">
    <source>
        <dbReference type="PROSITE" id="PS50405"/>
    </source>
</evidence>
<dbReference type="InterPro" id="IPR010987">
    <property type="entry name" value="Glutathione-S-Trfase_C-like"/>
</dbReference>
<proteinExistence type="inferred from homology"/>
<protein>
    <recommendedName>
        <fullName evidence="6">GST N-terminal domain-containing protein</fullName>
    </recommendedName>
</protein>
<dbReference type="PROSITE" id="PS50405">
    <property type="entry name" value="GST_CTER"/>
    <property type="match status" value="1"/>
</dbReference>
<keyword evidence="5" id="KW-1185">Reference proteome</keyword>
<dbReference type="PROSITE" id="PS50404">
    <property type="entry name" value="GST_NTER"/>
    <property type="match status" value="1"/>
</dbReference>
<dbReference type="InterPro" id="IPR036249">
    <property type="entry name" value="Thioredoxin-like_sf"/>
</dbReference>
<reference evidence="4 5" key="1">
    <citation type="submission" date="2014-04" db="EMBL/GenBank/DDBJ databases">
        <authorList>
            <consortium name="DOE Joint Genome Institute"/>
            <person name="Kuo A."/>
            <person name="Tarkka M."/>
            <person name="Buscot F."/>
            <person name="Kohler A."/>
            <person name="Nagy L.G."/>
            <person name="Floudas D."/>
            <person name="Copeland A."/>
            <person name="Barry K.W."/>
            <person name="Cichocki N."/>
            <person name="Veneault-Fourrey C."/>
            <person name="LaButti K."/>
            <person name="Lindquist E.A."/>
            <person name="Lipzen A."/>
            <person name="Lundell T."/>
            <person name="Morin E."/>
            <person name="Murat C."/>
            <person name="Sun H."/>
            <person name="Tunlid A."/>
            <person name="Henrissat B."/>
            <person name="Grigoriev I.V."/>
            <person name="Hibbett D.S."/>
            <person name="Martin F."/>
            <person name="Nordberg H.P."/>
            <person name="Cantor M.N."/>
            <person name="Hua S.X."/>
        </authorList>
    </citation>
    <scope>NUCLEOTIDE SEQUENCE [LARGE SCALE GENOMIC DNA]</scope>
    <source>
        <strain evidence="4 5">F 1598</strain>
    </source>
</reference>
<dbReference type="Gene3D" id="3.40.30.10">
    <property type="entry name" value="Glutaredoxin"/>
    <property type="match status" value="1"/>
</dbReference>
<dbReference type="EMBL" id="KN833006">
    <property type="protein sequence ID" value="KIM79954.1"/>
    <property type="molecule type" value="Genomic_DNA"/>
</dbReference>
<feature type="domain" description="GST N-terminal" evidence="2">
    <location>
        <begin position="9"/>
        <end position="128"/>
    </location>
</feature>
<organism evidence="4 5">
    <name type="scientific">Piloderma croceum (strain F 1598)</name>
    <dbReference type="NCBI Taxonomy" id="765440"/>
    <lineage>
        <taxon>Eukaryota</taxon>
        <taxon>Fungi</taxon>
        <taxon>Dikarya</taxon>
        <taxon>Basidiomycota</taxon>
        <taxon>Agaricomycotina</taxon>
        <taxon>Agaricomycetes</taxon>
        <taxon>Agaricomycetidae</taxon>
        <taxon>Atheliales</taxon>
        <taxon>Atheliaceae</taxon>
        <taxon>Piloderma</taxon>
    </lineage>
</organism>
<dbReference type="InterPro" id="IPR036282">
    <property type="entry name" value="Glutathione-S-Trfase_C_sf"/>
</dbReference>
<dbReference type="STRING" id="765440.A0A0C3FJH8"/>
<evidence type="ECO:0000256" key="1">
    <source>
        <dbReference type="ARBA" id="ARBA00007409"/>
    </source>
</evidence>